<evidence type="ECO:0000313" key="15">
    <source>
        <dbReference type="EMBL" id="SBT09990.1"/>
    </source>
</evidence>
<feature type="domain" description="GGDEF" evidence="14">
    <location>
        <begin position="534"/>
        <end position="667"/>
    </location>
</feature>
<dbReference type="EC" id="2.7.7.65" evidence="15"/>
<keyword evidence="3" id="KW-0597">Phosphoprotein</keyword>
<dbReference type="SUPFAM" id="SSF103190">
    <property type="entry name" value="Sensory domain-like"/>
    <property type="match status" value="1"/>
</dbReference>
<dbReference type="SMART" id="SM00267">
    <property type="entry name" value="GGDEF"/>
    <property type="match status" value="1"/>
</dbReference>
<dbReference type="Pfam" id="PF00990">
    <property type="entry name" value="GGDEF"/>
    <property type="match status" value="1"/>
</dbReference>
<feature type="domain" description="HAMP" evidence="13">
    <location>
        <begin position="307"/>
        <end position="372"/>
    </location>
</feature>
<dbReference type="NCBIfam" id="TIGR00254">
    <property type="entry name" value="GGDEF"/>
    <property type="match status" value="1"/>
</dbReference>
<dbReference type="NCBIfam" id="TIGR00229">
    <property type="entry name" value="sensory_box"/>
    <property type="match status" value="1"/>
</dbReference>
<dbReference type="InterPro" id="IPR000700">
    <property type="entry name" value="PAS-assoc_C"/>
</dbReference>
<proteinExistence type="predicted"/>
<evidence type="ECO:0000256" key="1">
    <source>
        <dbReference type="ARBA" id="ARBA00004651"/>
    </source>
</evidence>
<dbReference type="SMART" id="SM00091">
    <property type="entry name" value="PAS"/>
    <property type="match status" value="1"/>
</dbReference>
<dbReference type="CDD" id="cd00130">
    <property type="entry name" value="PAS"/>
    <property type="match status" value="1"/>
</dbReference>
<evidence type="ECO:0000256" key="2">
    <source>
        <dbReference type="ARBA" id="ARBA00022475"/>
    </source>
</evidence>
<keyword evidence="10" id="KW-0902">Two-component regulatory system</keyword>
<dbReference type="GO" id="GO:0016301">
    <property type="term" value="F:kinase activity"/>
    <property type="evidence" value="ECO:0007669"/>
    <property type="project" value="UniProtKB-KW"/>
</dbReference>
<dbReference type="Proteomes" id="UP000199600">
    <property type="component" value="Unassembled WGS sequence"/>
</dbReference>
<evidence type="ECO:0000256" key="8">
    <source>
        <dbReference type="ARBA" id="ARBA00022840"/>
    </source>
</evidence>
<dbReference type="CDD" id="cd18774">
    <property type="entry name" value="PDC2_HK_sensor"/>
    <property type="match status" value="1"/>
</dbReference>
<organism evidence="15 16">
    <name type="scientific">Candidatus Propionivibrio aalborgensis</name>
    <dbReference type="NCBI Taxonomy" id="1860101"/>
    <lineage>
        <taxon>Bacteria</taxon>
        <taxon>Pseudomonadati</taxon>
        <taxon>Pseudomonadota</taxon>
        <taxon>Betaproteobacteria</taxon>
        <taxon>Rhodocyclales</taxon>
        <taxon>Rhodocyclaceae</taxon>
        <taxon>Propionivibrio</taxon>
    </lineage>
</organism>
<feature type="domain" description="PAC" evidence="12">
    <location>
        <begin position="448"/>
        <end position="502"/>
    </location>
</feature>
<dbReference type="GO" id="GO:0000160">
    <property type="term" value="P:phosphorelay signal transduction system"/>
    <property type="evidence" value="ECO:0007669"/>
    <property type="project" value="UniProtKB-KW"/>
</dbReference>
<evidence type="ECO:0000256" key="11">
    <source>
        <dbReference type="ARBA" id="ARBA00023136"/>
    </source>
</evidence>
<comment type="subcellular location">
    <subcellularLocation>
        <location evidence="1">Cell membrane</location>
        <topology evidence="1">Multi-pass membrane protein</topology>
    </subcellularLocation>
</comment>
<keyword evidence="16" id="KW-1185">Reference proteome</keyword>
<keyword evidence="5" id="KW-0812">Transmembrane</keyword>
<keyword evidence="8" id="KW-0067">ATP-binding</keyword>
<keyword evidence="15" id="KW-0548">Nucleotidyltransferase</keyword>
<gene>
    <name evidence="15" type="ORF">PROAA_3600002</name>
</gene>
<dbReference type="InterPro" id="IPR029787">
    <property type="entry name" value="Nucleotide_cyclase"/>
</dbReference>
<evidence type="ECO:0000256" key="7">
    <source>
        <dbReference type="ARBA" id="ARBA00022777"/>
    </source>
</evidence>
<dbReference type="CDD" id="cd18773">
    <property type="entry name" value="PDC1_HK_sensor"/>
    <property type="match status" value="1"/>
</dbReference>
<keyword evidence="4 15" id="KW-0808">Transferase</keyword>
<dbReference type="PANTHER" id="PTHR44757">
    <property type="entry name" value="DIGUANYLATE CYCLASE DGCP"/>
    <property type="match status" value="1"/>
</dbReference>
<keyword evidence="6" id="KW-0547">Nucleotide-binding</keyword>
<dbReference type="InterPro" id="IPR000160">
    <property type="entry name" value="GGDEF_dom"/>
</dbReference>
<dbReference type="FunFam" id="3.30.70.270:FF:000001">
    <property type="entry name" value="Diguanylate cyclase domain protein"/>
    <property type="match status" value="1"/>
</dbReference>
<evidence type="ECO:0000259" key="13">
    <source>
        <dbReference type="PROSITE" id="PS50885"/>
    </source>
</evidence>
<dbReference type="Gene3D" id="3.30.450.20">
    <property type="entry name" value="PAS domain"/>
    <property type="match status" value="2"/>
</dbReference>
<evidence type="ECO:0000256" key="5">
    <source>
        <dbReference type="ARBA" id="ARBA00022692"/>
    </source>
</evidence>
<dbReference type="AlphaFoldDB" id="A0A1A8XYG0"/>
<dbReference type="SUPFAM" id="SSF55073">
    <property type="entry name" value="Nucleotide cyclase"/>
    <property type="match status" value="1"/>
</dbReference>
<dbReference type="PANTHER" id="PTHR44757:SF2">
    <property type="entry name" value="BIOFILM ARCHITECTURE MAINTENANCE PROTEIN MBAA"/>
    <property type="match status" value="1"/>
</dbReference>
<name>A0A1A8XYG0_9RHOO</name>
<dbReference type="PROSITE" id="PS50887">
    <property type="entry name" value="GGDEF"/>
    <property type="match status" value="1"/>
</dbReference>
<keyword evidence="11" id="KW-0472">Membrane</keyword>
<dbReference type="RefSeq" id="WP_186411799.1">
    <property type="nucleotide sequence ID" value="NZ_FLQY01000291.1"/>
</dbReference>
<accession>A0A1A8XYG0</accession>
<dbReference type="InterPro" id="IPR003660">
    <property type="entry name" value="HAMP_dom"/>
</dbReference>
<dbReference type="InterPro" id="IPR000014">
    <property type="entry name" value="PAS"/>
</dbReference>
<dbReference type="Gene3D" id="6.10.340.10">
    <property type="match status" value="1"/>
</dbReference>
<keyword evidence="7" id="KW-0418">Kinase</keyword>
<evidence type="ECO:0000256" key="3">
    <source>
        <dbReference type="ARBA" id="ARBA00022553"/>
    </source>
</evidence>
<dbReference type="CDD" id="cd01949">
    <property type="entry name" value="GGDEF"/>
    <property type="match status" value="1"/>
</dbReference>
<dbReference type="InterPro" id="IPR013656">
    <property type="entry name" value="PAS_4"/>
</dbReference>
<dbReference type="Gene3D" id="3.30.70.270">
    <property type="match status" value="1"/>
</dbReference>
<dbReference type="Pfam" id="PF08448">
    <property type="entry name" value="PAS_4"/>
    <property type="match status" value="1"/>
</dbReference>
<dbReference type="PROSITE" id="PS50113">
    <property type="entry name" value="PAC"/>
    <property type="match status" value="1"/>
</dbReference>
<dbReference type="InterPro" id="IPR052155">
    <property type="entry name" value="Biofilm_reg_signaling"/>
</dbReference>
<dbReference type="EMBL" id="FLQY01000291">
    <property type="protein sequence ID" value="SBT09990.1"/>
    <property type="molecule type" value="Genomic_DNA"/>
</dbReference>
<dbReference type="InterPro" id="IPR029151">
    <property type="entry name" value="Sensor-like_sf"/>
</dbReference>
<dbReference type="PROSITE" id="PS50885">
    <property type="entry name" value="HAMP"/>
    <property type="match status" value="1"/>
</dbReference>
<dbReference type="GO" id="GO:0052621">
    <property type="term" value="F:diguanylate cyclase activity"/>
    <property type="evidence" value="ECO:0007669"/>
    <property type="project" value="UniProtKB-EC"/>
</dbReference>
<dbReference type="SUPFAM" id="SSF55785">
    <property type="entry name" value="PYP-like sensor domain (PAS domain)"/>
    <property type="match status" value="1"/>
</dbReference>
<dbReference type="InterPro" id="IPR035965">
    <property type="entry name" value="PAS-like_dom_sf"/>
</dbReference>
<dbReference type="GO" id="GO:0005886">
    <property type="term" value="C:plasma membrane"/>
    <property type="evidence" value="ECO:0007669"/>
    <property type="project" value="UniProtKB-SubCell"/>
</dbReference>
<dbReference type="Pfam" id="PF02743">
    <property type="entry name" value="dCache_1"/>
    <property type="match status" value="1"/>
</dbReference>
<dbReference type="InterPro" id="IPR043128">
    <property type="entry name" value="Rev_trsase/Diguanyl_cyclase"/>
</dbReference>
<dbReference type="InterPro" id="IPR033479">
    <property type="entry name" value="dCache_1"/>
</dbReference>
<dbReference type="GO" id="GO:0005524">
    <property type="term" value="F:ATP binding"/>
    <property type="evidence" value="ECO:0007669"/>
    <property type="project" value="UniProtKB-KW"/>
</dbReference>
<evidence type="ECO:0000256" key="6">
    <source>
        <dbReference type="ARBA" id="ARBA00022741"/>
    </source>
</evidence>
<sequence>MKLRAKTSILIVSLAAALIVVIASASLQYQERALRENILSGVDAVAGAASLTIEGFIRDGKQNAALIAKALPRKPLTDGDDLSRVGQALESAITLAPRFRNGLFLLDADGDFLVDYPPHPELKGRSFAFRDYYKDAMREGRPVVSPPYTSKRTGKPVITFAAPVISDDGKILAVLGCSVDLLAEDALGPILKQRIGKNGYVYVMDTTRQLILHPDESRILKRDVPVGVNRVVDAAIGGFQGVGETTNSQGVEMLIGVRQIPGTSWFVAAQAPRADALKPVEDVRWAVLQVAALSLLFALIVGLWAARQITRPVTTLHHAASAINRALGSDNVELAHARPAVEMLRSVDSRDEISDLARTVETLVERLDGTLGALALSAAEWERTFHAVADPIFRLDQSWRIVQLNRAAVDWLRESPANLLGRKVVEVLFADSPPHDWPRRDKLQFGSSQRELRWRADVNRGEAQTWEFSAIAMDDGGGRCVGVILVARDITQRLLEEDKIRALAFRDTLTGLPNRLLLADRLQQALASAARDEHRVAVMFLDLDRFKEVNDVHGHEAGDVLLKEVARCMRQCLRDSDTLARQGGDEFVAVLPSIGAVADAITIAEKLLTVAAQPVEYSGATLKVAVSIGIAIYPDCAATADELLRAADAAMYRAKQDGRNIYRICEQRT</sequence>
<reference evidence="15 16" key="1">
    <citation type="submission" date="2016-06" db="EMBL/GenBank/DDBJ databases">
        <authorList>
            <person name="Kjaerup R.B."/>
            <person name="Dalgaard T.S."/>
            <person name="Juul-Madsen H.R."/>
        </authorList>
    </citation>
    <scope>NUCLEOTIDE SEQUENCE [LARGE SCALE GENOMIC DNA]</scope>
    <source>
        <strain evidence="15">2</strain>
    </source>
</reference>
<protein>
    <submittedName>
        <fullName evidence="15">Putative Diguanylate cyclase</fullName>
        <ecNumber evidence="15">2.7.7.65</ecNumber>
    </submittedName>
</protein>
<keyword evidence="2" id="KW-1003">Cell membrane</keyword>
<keyword evidence="9" id="KW-1133">Transmembrane helix</keyword>
<evidence type="ECO:0000259" key="14">
    <source>
        <dbReference type="PROSITE" id="PS50887"/>
    </source>
</evidence>
<evidence type="ECO:0000256" key="9">
    <source>
        <dbReference type="ARBA" id="ARBA00022989"/>
    </source>
</evidence>
<evidence type="ECO:0000313" key="16">
    <source>
        <dbReference type="Proteomes" id="UP000199600"/>
    </source>
</evidence>
<evidence type="ECO:0000259" key="12">
    <source>
        <dbReference type="PROSITE" id="PS50113"/>
    </source>
</evidence>
<evidence type="ECO:0000256" key="10">
    <source>
        <dbReference type="ARBA" id="ARBA00023012"/>
    </source>
</evidence>
<evidence type="ECO:0000256" key="4">
    <source>
        <dbReference type="ARBA" id="ARBA00022679"/>
    </source>
</evidence>